<dbReference type="OrthoDB" id="9759601at2"/>
<dbReference type="InterPro" id="IPR003607">
    <property type="entry name" value="HD/PDEase_dom"/>
</dbReference>
<dbReference type="RefSeq" id="WP_066542670.1">
    <property type="nucleotide sequence ID" value="NZ_MASJ01000002.1"/>
</dbReference>
<evidence type="ECO:0000313" key="3">
    <source>
        <dbReference type="Proteomes" id="UP000093199"/>
    </source>
</evidence>
<dbReference type="InterPro" id="IPR037522">
    <property type="entry name" value="HD_GYP_dom"/>
</dbReference>
<accession>A0A1C0YL73</accession>
<comment type="caution">
    <text evidence="2">The sequence shown here is derived from an EMBL/GenBank/DDBJ whole genome shotgun (WGS) entry which is preliminary data.</text>
</comment>
<name>A0A1C0YL73_9BACL</name>
<dbReference type="Gene3D" id="1.10.3210.10">
    <property type="entry name" value="Hypothetical protein af1432"/>
    <property type="match status" value="1"/>
</dbReference>
<dbReference type="PANTHER" id="PTHR43155:SF2">
    <property type="entry name" value="CYCLIC DI-GMP PHOSPHODIESTERASE PA4108"/>
    <property type="match status" value="1"/>
</dbReference>
<dbReference type="PROSITE" id="PS51832">
    <property type="entry name" value="HD_GYP"/>
    <property type="match status" value="1"/>
</dbReference>
<reference evidence="2 3" key="1">
    <citation type="submission" date="2016-07" db="EMBL/GenBank/DDBJ databases">
        <title>Caryophanon tenue genome sequencing.</title>
        <authorList>
            <person name="Verma A."/>
            <person name="Pal Y."/>
            <person name="Krishnamurthi S."/>
        </authorList>
    </citation>
    <scope>NUCLEOTIDE SEQUENCE [LARGE SCALE GENOMIC DNA]</scope>
    <source>
        <strain evidence="2 3">DSM 14152</strain>
    </source>
</reference>
<evidence type="ECO:0000313" key="2">
    <source>
        <dbReference type="EMBL" id="OCS87891.1"/>
    </source>
</evidence>
<dbReference type="STRING" id="33978.A6M13_07935"/>
<proteinExistence type="predicted"/>
<dbReference type="Pfam" id="PF13487">
    <property type="entry name" value="HD_5"/>
    <property type="match status" value="1"/>
</dbReference>
<dbReference type="AlphaFoldDB" id="A0A1C0YL73"/>
<dbReference type="SUPFAM" id="SSF109604">
    <property type="entry name" value="HD-domain/PDEase-like"/>
    <property type="match status" value="1"/>
</dbReference>
<keyword evidence="3" id="KW-1185">Reference proteome</keyword>
<dbReference type="PANTHER" id="PTHR43155">
    <property type="entry name" value="CYCLIC DI-GMP PHOSPHODIESTERASE PA4108-RELATED"/>
    <property type="match status" value="1"/>
</dbReference>
<protein>
    <submittedName>
        <fullName evidence="2">C-di-GMP phosphodiesterase</fullName>
    </submittedName>
</protein>
<dbReference type="Proteomes" id="UP000093199">
    <property type="component" value="Unassembled WGS sequence"/>
</dbReference>
<evidence type="ECO:0000259" key="1">
    <source>
        <dbReference type="PROSITE" id="PS51832"/>
    </source>
</evidence>
<organism evidence="2 3">
    <name type="scientific">Caryophanon tenue</name>
    <dbReference type="NCBI Taxonomy" id="33978"/>
    <lineage>
        <taxon>Bacteria</taxon>
        <taxon>Bacillati</taxon>
        <taxon>Bacillota</taxon>
        <taxon>Bacilli</taxon>
        <taxon>Bacillales</taxon>
        <taxon>Caryophanaceae</taxon>
        <taxon>Caryophanon</taxon>
    </lineage>
</organism>
<dbReference type="CDD" id="cd00077">
    <property type="entry name" value="HDc"/>
    <property type="match status" value="1"/>
</dbReference>
<gene>
    <name evidence="2" type="ORF">A6M13_07935</name>
</gene>
<sequence>MEITLAKVEQIQLGKIIAQDVFANTKNPIITKDTIVRPVHLLVLEAFNIKEVLIKSAEPLELTEESESIQTADTTNLLKSPLRNHPAITINTFERSYQFAIQQLKKEFFNWEAGAQIDITKVRSFFLPLINFILEDRTIMFDLNLYSRPEEYIYHHCIATGLISAVITQKLGYDKGTIIQMGLAGLLADCGMSKVDRRIRNKTEALTVQEYSDVKRHPMHSLNMIKLIPVLKDAMKLAIFQHHERLDGSGYPRGDKGERLSKYAQIIAVADVFHAMTSERLYRSRTSAFKVVEMIQESEFGKFDIEVVKALVSVVAELPLGTTVELSNRDKAEVMYINQYAVTRPLVKICRTEELIDLSQKRLLHITKIVKQ</sequence>
<dbReference type="SMART" id="SM00471">
    <property type="entry name" value="HDc"/>
    <property type="match status" value="1"/>
</dbReference>
<dbReference type="EMBL" id="MASJ01000002">
    <property type="protein sequence ID" value="OCS87891.1"/>
    <property type="molecule type" value="Genomic_DNA"/>
</dbReference>
<feature type="domain" description="HD-GYP" evidence="1">
    <location>
        <begin position="131"/>
        <end position="327"/>
    </location>
</feature>